<evidence type="ECO:0000313" key="1">
    <source>
        <dbReference type="EMBL" id="MBC8536749.1"/>
    </source>
</evidence>
<dbReference type="RefSeq" id="WP_249300610.1">
    <property type="nucleotide sequence ID" value="NZ_JACRSP010000003.1"/>
</dbReference>
<keyword evidence="2" id="KW-1185">Reference proteome</keyword>
<gene>
    <name evidence="1" type="ORF">H8695_08630</name>
</gene>
<name>A0A926HUB8_9FIRM</name>
<protein>
    <submittedName>
        <fullName evidence="1">Uncharacterized protein</fullName>
    </submittedName>
</protein>
<accession>A0A926HUB8</accession>
<organism evidence="1 2">
    <name type="scientific">Feifania hominis</name>
    <dbReference type="NCBI Taxonomy" id="2763660"/>
    <lineage>
        <taxon>Bacteria</taxon>
        <taxon>Bacillati</taxon>
        <taxon>Bacillota</taxon>
        <taxon>Clostridia</taxon>
        <taxon>Eubacteriales</taxon>
        <taxon>Feifaniaceae</taxon>
        <taxon>Feifania</taxon>
    </lineage>
</organism>
<dbReference type="AlphaFoldDB" id="A0A926HUB8"/>
<proteinExistence type="predicted"/>
<evidence type="ECO:0000313" key="2">
    <source>
        <dbReference type="Proteomes" id="UP000620366"/>
    </source>
</evidence>
<comment type="caution">
    <text evidence="1">The sequence shown here is derived from an EMBL/GenBank/DDBJ whole genome shotgun (WGS) entry which is preliminary data.</text>
</comment>
<sequence>MNRPQSADWTVWEQPCCLMDIGAGFLAGGQDGGFDAALTAAAFVFPAENFPYN</sequence>
<dbReference type="EMBL" id="JACRSP010000003">
    <property type="protein sequence ID" value="MBC8536749.1"/>
    <property type="molecule type" value="Genomic_DNA"/>
</dbReference>
<dbReference type="Proteomes" id="UP000620366">
    <property type="component" value="Unassembled WGS sequence"/>
</dbReference>
<reference evidence="1" key="1">
    <citation type="submission" date="2020-08" db="EMBL/GenBank/DDBJ databases">
        <title>Genome public.</title>
        <authorList>
            <person name="Liu C."/>
            <person name="Sun Q."/>
        </authorList>
    </citation>
    <scope>NUCLEOTIDE SEQUENCE</scope>
    <source>
        <strain evidence="1">BX7</strain>
    </source>
</reference>